<organism evidence="2 3">
    <name type="scientific">Ephemerocybe angulata</name>
    <dbReference type="NCBI Taxonomy" id="980116"/>
    <lineage>
        <taxon>Eukaryota</taxon>
        <taxon>Fungi</taxon>
        <taxon>Dikarya</taxon>
        <taxon>Basidiomycota</taxon>
        <taxon>Agaricomycotina</taxon>
        <taxon>Agaricomycetes</taxon>
        <taxon>Agaricomycetidae</taxon>
        <taxon>Agaricales</taxon>
        <taxon>Agaricineae</taxon>
        <taxon>Psathyrellaceae</taxon>
        <taxon>Ephemerocybe</taxon>
    </lineage>
</organism>
<dbReference type="AlphaFoldDB" id="A0A8H5AZL5"/>
<dbReference type="OrthoDB" id="5424209at2759"/>
<reference evidence="2 3" key="1">
    <citation type="journal article" date="2020" name="ISME J.">
        <title>Uncovering the hidden diversity of litter-decomposition mechanisms in mushroom-forming fungi.</title>
        <authorList>
            <person name="Floudas D."/>
            <person name="Bentzer J."/>
            <person name="Ahren D."/>
            <person name="Johansson T."/>
            <person name="Persson P."/>
            <person name="Tunlid A."/>
        </authorList>
    </citation>
    <scope>NUCLEOTIDE SEQUENCE [LARGE SCALE GENOMIC DNA]</scope>
    <source>
        <strain evidence="2 3">CBS 175.51</strain>
    </source>
</reference>
<evidence type="ECO:0000313" key="3">
    <source>
        <dbReference type="Proteomes" id="UP000541558"/>
    </source>
</evidence>
<dbReference type="SUPFAM" id="SSF50494">
    <property type="entry name" value="Trypsin-like serine proteases"/>
    <property type="match status" value="1"/>
</dbReference>
<proteinExistence type="predicted"/>
<protein>
    <recommendedName>
        <fullName evidence="4">Peptidase S1 domain-containing protein</fullName>
    </recommendedName>
</protein>
<accession>A0A8H5AZL5</accession>
<dbReference type="Proteomes" id="UP000541558">
    <property type="component" value="Unassembled WGS sequence"/>
</dbReference>
<feature type="region of interest" description="Disordered" evidence="1">
    <location>
        <begin position="1"/>
        <end position="29"/>
    </location>
</feature>
<sequence length="607" mass="67157">MAARTSTLTSSSPPGYPGGSLEFPPSLDSRTTVTDDWSRLTRCYPNAITDFYRTGIPCIFKTGPEWPVARGPDAQKIVRTARPIHNHKIQPIWVETVIKIGVELDMLKVKWNALDPLAYANAGQSALICDFAVTVSVQPRSLAYDKAVIAAKAVQKILSDAGFPEIEVACIESLYHPSGSAPKLRGLTPEFMKKDISDLQKPFTLALGLSIAPFKLPSCEGTGGLFMRLSRDENDDRVALLTCAHVSFPPPHQSANKAYTFEQGSHSREDIILLGEESFQTNVDAIKTFIGRQTTDIEAWTVLLGRIPEPTQDEAKEITEKRDEYHYLIETARANIVKAEVLHGTVIKDFTLASSRVFGHVLHSAKIEVGEDRYMRDWSLIQLDRDRIDWNTFNGNKLFVGGNKSIGEWVDYMFPKNPDRDGSHIPEHMLLPLKDHVPKTEFLNPPNRDIHNKQTLLAVKNGRTTGTTFGRVNGLESLTREYNDYNIAEMALEVVVAGYDTTRGQNDKFSDHGDSGSIVVGRDGRMIGLLTGGGGPTERVDRTYITPFYALMETIHKKFPGCHPLSADTRPVDLVDVVGTPPVTPGDATGMIFSFGNIEYSADVVQL</sequence>
<evidence type="ECO:0000313" key="2">
    <source>
        <dbReference type="EMBL" id="KAF5314000.1"/>
    </source>
</evidence>
<keyword evidence="3" id="KW-1185">Reference proteome</keyword>
<evidence type="ECO:0000256" key="1">
    <source>
        <dbReference type="SAM" id="MobiDB-lite"/>
    </source>
</evidence>
<dbReference type="InterPro" id="IPR009003">
    <property type="entry name" value="Peptidase_S1_PA"/>
</dbReference>
<evidence type="ECO:0008006" key="4">
    <source>
        <dbReference type="Google" id="ProtNLM"/>
    </source>
</evidence>
<comment type="caution">
    <text evidence="2">The sequence shown here is derived from an EMBL/GenBank/DDBJ whole genome shotgun (WGS) entry which is preliminary data.</text>
</comment>
<gene>
    <name evidence="2" type="ORF">D9611_006919</name>
</gene>
<name>A0A8H5AZL5_9AGAR</name>
<feature type="compositionally biased region" description="Low complexity" evidence="1">
    <location>
        <begin position="1"/>
        <end position="13"/>
    </location>
</feature>
<dbReference type="EMBL" id="JAACJK010000222">
    <property type="protein sequence ID" value="KAF5314000.1"/>
    <property type="molecule type" value="Genomic_DNA"/>
</dbReference>